<evidence type="ECO:0000313" key="1">
    <source>
        <dbReference type="EMBL" id="KAF1996845.1"/>
    </source>
</evidence>
<accession>A0A6A5WCI3</accession>
<keyword evidence="2" id="KW-1185">Reference proteome</keyword>
<dbReference type="AlphaFoldDB" id="A0A6A5WCI3"/>
<reference evidence="1" key="1">
    <citation type="journal article" date="2020" name="Stud. Mycol.">
        <title>101 Dothideomycetes genomes: a test case for predicting lifestyles and emergence of pathogens.</title>
        <authorList>
            <person name="Haridas S."/>
            <person name="Albert R."/>
            <person name="Binder M."/>
            <person name="Bloem J."/>
            <person name="Labutti K."/>
            <person name="Salamov A."/>
            <person name="Andreopoulos B."/>
            <person name="Baker S."/>
            <person name="Barry K."/>
            <person name="Bills G."/>
            <person name="Bluhm B."/>
            <person name="Cannon C."/>
            <person name="Castanera R."/>
            <person name="Culley D."/>
            <person name="Daum C."/>
            <person name="Ezra D."/>
            <person name="Gonzalez J."/>
            <person name="Henrissat B."/>
            <person name="Kuo A."/>
            <person name="Liang C."/>
            <person name="Lipzen A."/>
            <person name="Lutzoni F."/>
            <person name="Magnuson J."/>
            <person name="Mondo S."/>
            <person name="Nolan M."/>
            <person name="Ohm R."/>
            <person name="Pangilinan J."/>
            <person name="Park H.-J."/>
            <person name="Ramirez L."/>
            <person name="Alfaro M."/>
            <person name="Sun H."/>
            <person name="Tritt A."/>
            <person name="Yoshinaga Y."/>
            <person name="Zwiers L.-H."/>
            <person name="Turgeon B."/>
            <person name="Goodwin S."/>
            <person name="Spatafora J."/>
            <person name="Crous P."/>
            <person name="Grigoriev I."/>
        </authorList>
    </citation>
    <scope>NUCLEOTIDE SEQUENCE</scope>
    <source>
        <strain evidence="1">CBS 123094</strain>
    </source>
</reference>
<dbReference type="Proteomes" id="UP000799779">
    <property type="component" value="Unassembled WGS sequence"/>
</dbReference>
<protein>
    <recommendedName>
        <fullName evidence="3">F-box domain-containing protein</fullName>
    </recommendedName>
</protein>
<proteinExistence type="predicted"/>
<sequence length="317" mass="35952">MFPTRSRLTDLSFPTELILEIVQHLPFDANTISTLASVHPRIKAVLYAHNISITKHFARRQLPHVFIDFPRDNSIVNYAWLAQCIHQYDTTDHIMATLTSELNHFAVESHNMALANAGLLLLYRISSIESYPARLTFLKNLSRDPLIAVWFVVHFSTLTARYYAKRVINQQTYAKGQRLNAAQVQFREDIEFAFAEGALNLGPDFIADVFYQEDGAEPTLMCFYHQHTNRPVGPVDQDIDFQRPVTQGPLQEPGSKPRSLYTTLLECLSQLYKSSLEDVAMGVIEVDTKFDDHHLAGLTLSGKARLLQGLDMNSESL</sequence>
<evidence type="ECO:0008006" key="3">
    <source>
        <dbReference type="Google" id="ProtNLM"/>
    </source>
</evidence>
<gene>
    <name evidence="1" type="ORF">P154DRAFT_304648</name>
</gene>
<dbReference type="EMBL" id="ML977620">
    <property type="protein sequence ID" value="KAF1996845.1"/>
    <property type="molecule type" value="Genomic_DNA"/>
</dbReference>
<dbReference type="OrthoDB" id="5372859at2759"/>
<name>A0A6A5WCI3_9PLEO</name>
<organism evidence="1 2">
    <name type="scientific">Amniculicola lignicola CBS 123094</name>
    <dbReference type="NCBI Taxonomy" id="1392246"/>
    <lineage>
        <taxon>Eukaryota</taxon>
        <taxon>Fungi</taxon>
        <taxon>Dikarya</taxon>
        <taxon>Ascomycota</taxon>
        <taxon>Pezizomycotina</taxon>
        <taxon>Dothideomycetes</taxon>
        <taxon>Pleosporomycetidae</taxon>
        <taxon>Pleosporales</taxon>
        <taxon>Amniculicolaceae</taxon>
        <taxon>Amniculicola</taxon>
    </lineage>
</organism>
<evidence type="ECO:0000313" key="2">
    <source>
        <dbReference type="Proteomes" id="UP000799779"/>
    </source>
</evidence>